<dbReference type="Proteomes" id="UP000821837">
    <property type="component" value="Chromosome 8"/>
</dbReference>
<accession>A0A9D4SP10</accession>
<reference evidence="1" key="2">
    <citation type="submission" date="2021-09" db="EMBL/GenBank/DDBJ databases">
        <authorList>
            <person name="Jia N."/>
            <person name="Wang J."/>
            <person name="Shi W."/>
            <person name="Du L."/>
            <person name="Sun Y."/>
            <person name="Zhan W."/>
            <person name="Jiang J."/>
            <person name="Wang Q."/>
            <person name="Zhang B."/>
            <person name="Ji P."/>
            <person name="Sakyi L.B."/>
            <person name="Cui X."/>
            <person name="Yuan T."/>
            <person name="Jiang B."/>
            <person name="Yang W."/>
            <person name="Lam T.T.-Y."/>
            <person name="Chang Q."/>
            <person name="Ding S."/>
            <person name="Wang X."/>
            <person name="Zhu J."/>
            <person name="Ruan X."/>
            <person name="Zhao L."/>
            <person name="Wei J."/>
            <person name="Que T."/>
            <person name="Du C."/>
            <person name="Cheng J."/>
            <person name="Dai P."/>
            <person name="Han X."/>
            <person name="Huang E."/>
            <person name="Gao Y."/>
            <person name="Liu J."/>
            <person name="Shao H."/>
            <person name="Ye R."/>
            <person name="Li L."/>
            <person name="Wei W."/>
            <person name="Wang X."/>
            <person name="Wang C."/>
            <person name="Huo Q."/>
            <person name="Li W."/>
            <person name="Guo W."/>
            <person name="Chen H."/>
            <person name="Chen S."/>
            <person name="Zhou L."/>
            <person name="Zhou L."/>
            <person name="Ni X."/>
            <person name="Tian J."/>
            <person name="Zhou Y."/>
            <person name="Sheng Y."/>
            <person name="Liu T."/>
            <person name="Pan Y."/>
            <person name="Xia L."/>
            <person name="Li J."/>
            <person name="Zhao F."/>
            <person name="Cao W."/>
        </authorList>
    </citation>
    <scope>NUCLEOTIDE SEQUENCE</scope>
    <source>
        <strain evidence="1">Rsan-2018</strain>
        <tissue evidence="1">Larvae</tissue>
    </source>
</reference>
<dbReference type="InterPro" id="IPR024079">
    <property type="entry name" value="MetalloPept_cat_dom_sf"/>
</dbReference>
<organism evidence="1 2">
    <name type="scientific">Rhipicephalus sanguineus</name>
    <name type="common">Brown dog tick</name>
    <name type="synonym">Ixodes sanguineus</name>
    <dbReference type="NCBI Taxonomy" id="34632"/>
    <lineage>
        <taxon>Eukaryota</taxon>
        <taxon>Metazoa</taxon>
        <taxon>Ecdysozoa</taxon>
        <taxon>Arthropoda</taxon>
        <taxon>Chelicerata</taxon>
        <taxon>Arachnida</taxon>
        <taxon>Acari</taxon>
        <taxon>Parasitiformes</taxon>
        <taxon>Ixodida</taxon>
        <taxon>Ixodoidea</taxon>
        <taxon>Ixodidae</taxon>
        <taxon>Rhipicephalinae</taxon>
        <taxon>Rhipicephalus</taxon>
        <taxon>Rhipicephalus</taxon>
    </lineage>
</organism>
<evidence type="ECO:0000313" key="1">
    <source>
        <dbReference type="EMBL" id="KAH7939339.1"/>
    </source>
</evidence>
<comment type="caution">
    <text evidence="1">The sequence shown here is derived from an EMBL/GenBank/DDBJ whole genome shotgun (WGS) entry which is preliminary data.</text>
</comment>
<dbReference type="AlphaFoldDB" id="A0A9D4SP10"/>
<dbReference type="EMBL" id="JABSTV010001254">
    <property type="protein sequence ID" value="KAH7939339.1"/>
    <property type="molecule type" value="Genomic_DNA"/>
</dbReference>
<gene>
    <name evidence="1" type="ORF">HPB52_011346</name>
</gene>
<keyword evidence="2" id="KW-1185">Reference proteome</keyword>
<proteinExistence type="predicted"/>
<protein>
    <submittedName>
        <fullName evidence="1">Uncharacterized protein</fullName>
    </submittedName>
</protein>
<evidence type="ECO:0000313" key="2">
    <source>
        <dbReference type="Proteomes" id="UP000821837"/>
    </source>
</evidence>
<dbReference type="Gene3D" id="3.40.390.10">
    <property type="entry name" value="Collagenase (Catalytic Domain)"/>
    <property type="match status" value="1"/>
</dbReference>
<reference evidence="1" key="1">
    <citation type="journal article" date="2020" name="Cell">
        <title>Large-Scale Comparative Analyses of Tick Genomes Elucidate Their Genetic Diversity and Vector Capacities.</title>
        <authorList>
            <consortium name="Tick Genome and Microbiome Consortium (TIGMIC)"/>
            <person name="Jia N."/>
            <person name="Wang J."/>
            <person name="Shi W."/>
            <person name="Du L."/>
            <person name="Sun Y."/>
            <person name="Zhan W."/>
            <person name="Jiang J.F."/>
            <person name="Wang Q."/>
            <person name="Zhang B."/>
            <person name="Ji P."/>
            <person name="Bell-Sakyi L."/>
            <person name="Cui X.M."/>
            <person name="Yuan T.T."/>
            <person name="Jiang B.G."/>
            <person name="Yang W.F."/>
            <person name="Lam T.T."/>
            <person name="Chang Q.C."/>
            <person name="Ding S.J."/>
            <person name="Wang X.J."/>
            <person name="Zhu J.G."/>
            <person name="Ruan X.D."/>
            <person name="Zhao L."/>
            <person name="Wei J.T."/>
            <person name="Ye R.Z."/>
            <person name="Que T.C."/>
            <person name="Du C.H."/>
            <person name="Zhou Y.H."/>
            <person name="Cheng J.X."/>
            <person name="Dai P.F."/>
            <person name="Guo W.B."/>
            <person name="Han X.H."/>
            <person name="Huang E.J."/>
            <person name="Li L.F."/>
            <person name="Wei W."/>
            <person name="Gao Y.C."/>
            <person name="Liu J.Z."/>
            <person name="Shao H.Z."/>
            <person name="Wang X."/>
            <person name="Wang C.C."/>
            <person name="Yang T.C."/>
            <person name="Huo Q.B."/>
            <person name="Li W."/>
            <person name="Chen H.Y."/>
            <person name="Chen S.E."/>
            <person name="Zhou L.G."/>
            <person name="Ni X.B."/>
            <person name="Tian J.H."/>
            <person name="Sheng Y."/>
            <person name="Liu T."/>
            <person name="Pan Y.S."/>
            <person name="Xia L.Y."/>
            <person name="Li J."/>
            <person name="Zhao F."/>
            <person name="Cao W.C."/>
        </authorList>
    </citation>
    <scope>NUCLEOTIDE SEQUENCE</scope>
    <source>
        <strain evidence="1">Rsan-2018</strain>
    </source>
</reference>
<dbReference type="GO" id="GO:0008237">
    <property type="term" value="F:metallopeptidase activity"/>
    <property type="evidence" value="ECO:0007669"/>
    <property type="project" value="InterPro"/>
</dbReference>
<name>A0A9D4SP10_RHISA</name>
<sequence length="293" mass="32767">MRAIFEATQRSFVSYEPLRRIMAAGNDTGVFESLVSSMSVLLPVDLVLPQIKAPVLTSHGFVRNMLRLSRFEYDTTVEMLRRWLPVYHDASTTGRMMLMGSGRLYVTSLAYAWLSTGTTNALLADAPVLASRMASLMWTKVYAWDWSEHTKKALKSFRECVEQSERLREYDTRDDLFTRTMGLRIAAAVGAASSVAEGAATSEWYRTKSAWSLYLMSEAQFFYARYAYFRCSEKKAPSAVNGPTRYSTDFAVAFQCLQGSRGSNETGCLSVALKDNTFGDRPGDSAVSHLVNT</sequence>